<gene>
    <name evidence="2" type="ORF">KUTeg_014255</name>
</gene>
<evidence type="ECO:0000313" key="2">
    <source>
        <dbReference type="EMBL" id="KAJ8309381.1"/>
    </source>
</evidence>
<reference evidence="2 3" key="1">
    <citation type="submission" date="2022-12" db="EMBL/GenBank/DDBJ databases">
        <title>Chromosome-level genome of Tegillarca granosa.</title>
        <authorList>
            <person name="Kim J."/>
        </authorList>
    </citation>
    <scope>NUCLEOTIDE SEQUENCE [LARGE SCALE GENOMIC DNA]</scope>
    <source>
        <strain evidence="2">Teg-2019</strain>
        <tissue evidence="2">Adductor muscle</tissue>
    </source>
</reference>
<accession>A0ABQ9EW28</accession>
<organism evidence="2 3">
    <name type="scientific">Tegillarca granosa</name>
    <name type="common">Malaysian cockle</name>
    <name type="synonym">Anadara granosa</name>
    <dbReference type="NCBI Taxonomy" id="220873"/>
    <lineage>
        <taxon>Eukaryota</taxon>
        <taxon>Metazoa</taxon>
        <taxon>Spiralia</taxon>
        <taxon>Lophotrochozoa</taxon>
        <taxon>Mollusca</taxon>
        <taxon>Bivalvia</taxon>
        <taxon>Autobranchia</taxon>
        <taxon>Pteriomorphia</taxon>
        <taxon>Arcoida</taxon>
        <taxon>Arcoidea</taxon>
        <taxon>Arcidae</taxon>
        <taxon>Tegillarca</taxon>
    </lineage>
</organism>
<feature type="region of interest" description="Disordered" evidence="1">
    <location>
        <begin position="286"/>
        <end position="369"/>
    </location>
</feature>
<comment type="caution">
    <text evidence="2">The sequence shown here is derived from an EMBL/GenBank/DDBJ whole genome shotgun (WGS) entry which is preliminary data.</text>
</comment>
<name>A0ABQ9EW28_TEGGR</name>
<feature type="compositionally biased region" description="Basic and acidic residues" evidence="1">
    <location>
        <begin position="333"/>
        <end position="358"/>
    </location>
</feature>
<sequence length="565" mass="64702">MGDNRLITSGIMNFNINPTVQKFVYMLEPEINNNRCSKTLVTTSITDNCFISDIQNDLNVAGVIIGINNCNRNFQVKKVIFQTIKDVSRLVDWKPGVTTVHHTNKNGAASSWKDTHVGCDMVTMTVDTPVTYLNNTNQIGVKRKWHRENNGCCWLLECEQNGFENIFYLIQPLEDLEKSSLTILAHLPWCSTVEQMAEYTARLLLSLKDYFIHRKLKSVPLIDIKIPNDSLQNNNYVLQNDPESSPSEEEMFKSEKTFFQLKPKEQLEILEKSESILKLGTNIPRKRQTVRRRSSSDSKSIKKALENDETRPRSHTENDALTDDADPSTQKNQVHDKSLSKEDNVPSDKSQEVLDKLSESVNKQPEYSLPLSEPDTIKYITSANHCAAEIQGIAVRVSEMDLRKNQRQQSESTNGWIFCGLEHDIVIMNRIFPTSCKIMSYLGKGLIHASPQTVFEARVDILNTITDKIKTVVTKWLDYRTCYQGQQIYSMVTYVMQMDFSQSRFQYDSPQLKELISRQPLSIIVLDSVISTTGSSDSNDICKSQSKKSFSYFHMSLYFMWNQLL</sequence>
<feature type="region of interest" description="Disordered" evidence="1">
    <location>
        <begin position="233"/>
        <end position="254"/>
    </location>
</feature>
<evidence type="ECO:0000256" key="1">
    <source>
        <dbReference type="SAM" id="MobiDB-lite"/>
    </source>
</evidence>
<dbReference type="Proteomes" id="UP001217089">
    <property type="component" value="Unassembled WGS sequence"/>
</dbReference>
<evidence type="ECO:0000313" key="3">
    <source>
        <dbReference type="Proteomes" id="UP001217089"/>
    </source>
</evidence>
<protein>
    <submittedName>
        <fullName evidence="2">Uncharacterized protein</fullName>
    </submittedName>
</protein>
<keyword evidence="3" id="KW-1185">Reference proteome</keyword>
<proteinExistence type="predicted"/>
<feature type="compositionally biased region" description="Polar residues" evidence="1">
    <location>
        <begin position="233"/>
        <end position="245"/>
    </location>
</feature>
<dbReference type="EMBL" id="JARBDR010000657">
    <property type="protein sequence ID" value="KAJ8309381.1"/>
    <property type="molecule type" value="Genomic_DNA"/>
</dbReference>
<feature type="compositionally biased region" description="Basic and acidic residues" evidence="1">
    <location>
        <begin position="294"/>
        <end position="318"/>
    </location>
</feature>